<dbReference type="PRINTS" id="PR00038">
    <property type="entry name" value="HTHLUXR"/>
</dbReference>
<keyword evidence="1 3" id="KW-0597">Phosphoprotein</keyword>
<accession>A0ABX2DG14</accession>
<gene>
    <name evidence="6" type="ORF">HQN85_14615</name>
</gene>
<dbReference type="SMART" id="SM00448">
    <property type="entry name" value="REC"/>
    <property type="match status" value="1"/>
</dbReference>
<dbReference type="PANTHER" id="PTHR43214:SF43">
    <property type="entry name" value="TWO-COMPONENT RESPONSE REGULATOR"/>
    <property type="match status" value="1"/>
</dbReference>
<evidence type="ECO:0000256" key="2">
    <source>
        <dbReference type="ARBA" id="ARBA00023125"/>
    </source>
</evidence>
<dbReference type="CDD" id="cd06170">
    <property type="entry name" value="LuxR_C_like"/>
    <property type="match status" value="1"/>
</dbReference>
<dbReference type="InterPro" id="IPR039420">
    <property type="entry name" value="WalR-like"/>
</dbReference>
<evidence type="ECO:0000259" key="4">
    <source>
        <dbReference type="PROSITE" id="PS50043"/>
    </source>
</evidence>
<dbReference type="InterPro" id="IPR001789">
    <property type="entry name" value="Sig_transdc_resp-reg_receiver"/>
</dbReference>
<dbReference type="Pfam" id="PF00072">
    <property type="entry name" value="Response_reg"/>
    <property type="match status" value="1"/>
</dbReference>
<feature type="domain" description="HTH luxR-type" evidence="4">
    <location>
        <begin position="148"/>
        <end position="213"/>
    </location>
</feature>
<dbReference type="PROSITE" id="PS50110">
    <property type="entry name" value="RESPONSE_REGULATORY"/>
    <property type="match status" value="1"/>
</dbReference>
<dbReference type="SUPFAM" id="SSF52172">
    <property type="entry name" value="CheY-like"/>
    <property type="match status" value="1"/>
</dbReference>
<evidence type="ECO:0000313" key="7">
    <source>
        <dbReference type="Proteomes" id="UP000762110"/>
    </source>
</evidence>
<dbReference type="Gene3D" id="3.40.50.2300">
    <property type="match status" value="1"/>
</dbReference>
<name>A0ABX2DG14_9SPHI</name>
<reference evidence="6 7" key="1">
    <citation type="submission" date="2020-05" db="EMBL/GenBank/DDBJ databases">
        <title>Description of Pedobacter foliorum sp. nov.</title>
        <authorList>
            <person name="Qi S."/>
            <person name="Carlier A."/>
            <person name="Cnockaert M."/>
            <person name="Vandamme P."/>
        </authorList>
    </citation>
    <scope>NUCLEOTIDE SEQUENCE [LARGE SCALE GENOMIC DNA]</scope>
    <source>
        <strain evidence="6 7">LMG 31300</strain>
    </source>
</reference>
<dbReference type="EMBL" id="JABMKV010000004">
    <property type="protein sequence ID" value="NQX32967.1"/>
    <property type="molecule type" value="Genomic_DNA"/>
</dbReference>
<dbReference type="SMART" id="SM00421">
    <property type="entry name" value="HTH_LUXR"/>
    <property type="match status" value="1"/>
</dbReference>
<dbReference type="InterPro" id="IPR000792">
    <property type="entry name" value="Tscrpt_reg_LuxR_C"/>
</dbReference>
<dbReference type="InterPro" id="IPR016032">
    <property type="entry name" value="Sig_transdc_resp-reg_C-effctor"/>
</dbReference>
<evidence type="ECO:0000256" key="1">
    <source>
        <dbReference type="ARBA" id="ARBA00022553"/>
    </source>
</evidence>
<feature type="domain" description="Response regulatory" evidence="5">
    <location>
        <begin position="3"/>
        <end position="120"/>
    </location>
</feature>
<dbReference type="PROSITE" id="PS50043">
    <property type="entry name" value="HTH_LUXR_2"/>
    <property type="match status" value="1"/>
</dbReference>
<dbReference type="RefSeq" id="WP_173273615.1">
    <property type="nucleotide sequence ID" value="NZ_JABMKV010000004.1"/>
</dbReference>
<dbReference type="InterPro" id="IPR011006">
    <property type="entry name" value="CheY-like_superfamily"/>
</dbReference>
<evidence type="ECO:0000256" key="3">
    <source>
        <dbReference type="PROSITE-ProRule" id="PRU00169"/>
    </source>
</evidence>
<proteinExistence type="predicted"/>
<dbReference type="Proteomes" id="UP000762110">
    <property type="component" value="Unassembled WGS sequence"/>
</dbReference>
<keyword evidence="7" id="KW-1185">Reference proteome</keyword>
<sequence>MLNILLAEDHNIVRNGIKMLLEADEEINVVGEAFDGKQALEIVKSDLEIDIVLTDINMPEMDGIALIKEIKQIKPHIHVVVLSMHDNEKYIIQAFAEGAMGYILKNVNADELVFSLKFIANGGRYLCSELTMKIVEKMLDSKQLQLENHLPNIDFSLREIEILQLIAEGYTNHEMSEKLFLSKRTIEGHRQSLIDKTNSKNTAALIKFAVRNGFIK</sequence>
<dbReference type="PANTHER" id="PTHR43214">
    <property type="entry name" value="TWO-COMPONENT RESPONSE REGULATOR"/>
    <property type="match status" value="1"/>
</dbReference>
<evidence type="ECO:0000259" key="5">
    <source>
        <dbReference type="PROSITE" id="PS50110"/>
    </source>
</evidence>
<protein>
    <submittedName>
        <fullName evidence="6">Response regulator transcription factor</fullName>
    </submittedName>
</protein>
<dbReference type="CDD" id="cd17535">
    <property type="entry name" value="REC_NarL-like"/>
    <property type="match status" value="1"/>
</dbReference>
<evidence type="ECO:0000313" key="6">
    <source>
        <dbReference type="EMBL" id="NQX32967.1"/>
    </source>
</evidence>
<feature type="modified residue" description="4-aspartylphosphate" evidence="3">
    <location>
        <position position="55"/>
    </location>
</feature>
<dbReference type="Pfam" id="PF00196">
    <property type="entry name" value="GerE"/>
    <property type="match status" value="1"/>
</dbReference>
<keyword evidence="2" id="KW-0238">DNA-binding</keyword>
<dbReference type="InterPro" id="IPR058245">
    <property type="entry name" value="NreC/VraR/RcsB-like_REC"/>
</dbReference>
<comment type="caution">
    <text evidence="6">The sequence shown here is derived from an EMBL/GenBank/DDBJ whole genome shotgun (WGS) entry which is preliminary data.</text>
</comment>
<dbReference type="SUPFAM" id="SSF46894">
    <property type="entry name" value="C-terminal effector domain of the bipartite response regulators"/>
    <property type="match status" value="1"/>
</dbReference>
<organism evidence="6 7">
    <name type="scientific">Pedobacter boryungensis</name>
    <dbReference type="NCBI Taxonomy" id="869962"/>
    <lineage>
        <taxon>Bacteria</taxon>
        <taxon>Pseudomonadati</taxon>
        <taxon>Bacteroidota</taxon>
        <taxon>Sphingobacteriia</taxon>
        <taxon>Sphingobacteriales</taxon>
        <taxon>Sphingobacteriaceae</taxon>
        <taxon>Pedobacter</taxon>
    </lineage>
</organism>